<dbReference type="PANTHER" id="PTHR24412">
    <property type="entry name" value="KELCH PROTEIN"/>
    <property type="match status" value="1"/>
</dbReference>
<proteinExistence type="predicted"/>
<dbReference type="InterPro" id="IPR000210">
    <property type="entry name" value="BTB/POZ_dom"/>
</dbReference>
<comment type="caution">
    <text evidence="4">The sequence shown here is derived from an EMBL/GenBank/DDBJ whole genome shotgun (WGS) entry which is preliminary data.</text>
</comment>
<dbReference type="PROSITE" id="PS50097">
    <property type="entry name" value="BTB"/>
    <property type="match status" value="1"/>
</dbReference>
<evidence type="ECO:0000256" key="1">
    <source>
        <dbReference type="ARBA" id="ARBA00022441"/>
    </source>
</evidence>
<keyword evidence="2" id="KW-0677">Repeat</keyword>
<dbReference type="Gene3D" id="3.30.710.10">
    <property type="entry name" value="Potassium Channel Kv1.1, Chain A"/>
    <property type="match status" value="1"/>
</dbReference>
<dbReference type="InterPro" id="IPR011333">
    <property type="entry name" value="SKP1/BTB/POZ_sf"/>
</dbReference>
<dbReference type="Pfam" id="PF00651">
    <property type="entry name" value="BTB"/>
    <property type="match status" value="1"/>
</dbReference>
<dbReference type="CDD" id="cd18186">
    <property type="entry name" value="BTB_POZ_ZBTB_KLHL-like"/>
    <property type="match status" value="1"/>
</dbReference>
<dbReference type="AlphaFoldDB" id="A0AAV4ACG2"/>
<feature type="domain" description="BTB" evidence="3">
    <location>
        <begin position="30"/>
        <end position="100"/>
    </location>
</feature>
<dbReference type="EMBL" id="BLXT01003739">
    <property type="protein sequence ID" value="GFO04351.1"/>
    <property type="molecule type" value="Genomic_DNA"/>
</dbReference>
<dbReference type="PANTHER" id="PTHR24412:SF489">
    <property type="entry name" value="RING FINGER DOMAIN AND KELCH REPEAT-CONTAINING PROTEIN DDB_G0271372"/>
    <property type="match status" value="1"/>
</dbReference>
<keyword evidence="5" id="KW-1185">Reference proteome</keyword>
<protein>
    <submittedName>
        <fullName evidence="4">Kelch-like protein 38</fullName>
    </submittedName>
</protein>
<dbReference type="SUPFAM" id="SSF54695">
    <property type="entry name" value="POZ domain"/>
    <property type="match status" value="1"/>
</dbReference>
<organism evidence="4 5">
    <name type="scientific">Plakobranchus ocellatus</name>
    <dbReference type="NCBI Taxonomy" id="259542"/>
    <lineage>
        <taxon>Eukaryota</taxon>
        <taxon>Metazoa</taxon>
        <taxon>Spiralia</taxon>
        <taxon>Lophotrochozoa</taxon>
        <taxon>Mollusca</taxon>
        <taxon>Gastropoda</taxon>
        <taxon>Heterobranchia</taxon>
        <taxon>Euthyneura</taxon>
        <taxon>Panpulmonata</taxon>
        <taxon>Sacoglossa</taxon>
        <taxon>Placobranchoidea</taxon>
        <taxon>Plakobranchidae</taxon>
        <taxon>Plakobranchus</taxon>
    </lineage>
</organism>
<sequence>MDNTGHFIDEGFATDMVKSLAAYKNDQAFSDVTVVAGTTGFLCHRMVLAAKSEFFRSALIKGDKNEDKLSEGKVELEKIDGDTFSNILNYIYCGEITFTEDNLRNIWDAARRLKIYFVTEKSKEFFRKTLSLDNCLDYFCQVKHWMKNVISSP</sequence>
<evidence type="ECO:0000256" key="2">
    <source>
        <dbReference type="ARBA" id="ARBA00022737"/>
    </source>
</evidence>
<evidence type="ECO:0000313" key="4">
    <source>
        <dbReference type="EMBL" id="GFO04351.1"/>
    </source>
</evidence>
<dbReference type="SMART" id="SM00225">
    <property type="entry name" value="BTB"/>
    <property type="match status" value="1"/>
</dbReference>
<name>A0AAV4ACG2_9GAST</name>
<keyword evidence="1" id="KW-0880">Kelch repeat</keyword>
<gene>
    <name evidence="4" type="ORF">PoB_003085600</name>
</gene>
<dbReference type="Proteomes" id="UP000735302">
    <property type="component" value="Unassembled WGS sequence"/>
</dbReference>
<evidence type="ECO:0000259" key="3">
    <source>
        <dbReference type="PROSITE" id="PS50097"/>
    </source>
</evidence>
<evidence type="ECO:0000313" key="5">
    <source>
        <dbReference type="Proteomes" id="UP000735302"/>
    </source>
</evidence>
<reference evidence="4 5" key="1">
    <citation type="journal article" date="2021" name="Elife">
        <title>Chloroplast acquisition without the gene transfer in kleptoplastic sea slugs, Plakobranchus ocellatus.</title>
        <authorList>
            <person name="Maeda T."/>
            <person name="Takahashi S."/>
            <person name="Yoshida T."/>
            <person name="Shimamura S."/>
            <person name="Takaki Y."/>
            <person name="Nagai Y."/>
            <person name="Toyoda A."/>
            <person name="Suzuki Y."/>
            <person name="Arimoto A."/>
            <person name="Ishii H."/>
            <person name="Satoh N."/>
            <person name="Nishiyama T."/>
            <person name="Hasebe M."/>
            <person name="Maruyama T."/>
            <person name="Minagawa J."/>
            <person name="Obokata J."/>
            <person name="Shigenobu S."/>
        </authorList>
    </citation>
    <scope>NUCLEOTIDE SEQUENCE [LARGE SCALE GENOMIC DNA]</scope>
</reference>
<accession>A0AAV4ACG2</accession>